<evidence type="ECO:0000256" key="1">
    <source>
        <dbReference type="ARBA" id="ARBA00022574"/>
    </source>
</evidence>
<dbReference type="GO" id="GO:0005524">
    <property type="term" value="F:ATP binding"/>
    <property type="evidence" value="ECO:0007669"/>
    <property type="project" value="InterPro"/>
</dbReference>
<dbReference type="PATRIC" id="fig|512565.3.peg.2770"/>
<dbReference type="InterPro" id="IPR008271">
    <property type="entry name" value="Ser/Thr_kinase_AS"/>
</dbReference>
<evidence type="ECO:0000256" key="2">
    <source>
        <dbReference type="ARBA" id="ARBA00022737"/>
    </source>
</evidence>
<dbReference type="PROSITE" id="PS00108">
    <property type="entry name" value="PROTEIN_KINASE_ST"/>
    <property type="match status" value="1"/>
</dbReference>
<dbReference type="PROSITE" id="PS50011">
    <property type="entry name" value="PROTEIN_KINASE_DOM"/>
    <property type="match status" value="1"/>
</dbReference>
<sequence length="1209" mass="128810">MFDLYRVDQVIRSGGMGIVYRVRHLGWDTDLAVKAPRPELLSSDAGRRFFEREAESWVGLGPHPHTVSCAYVRRHENLPLVFAEWVPGGSLAEAIADRRLYAGDNRQRWARLLDLAVQIVWGLRHAHAAGLIHQDLKPANILLAADGTAKITDFGLARGRALAGAGTGAGPDATLAATYGGHTPAYCSPEQDRAGRGAVLELTRATDVWSWAVTVLELFAGERVTSTGPAAGQALGRYADALPPRLADLLGRCLEPEPARRAVQLDDMVTVLVEAYRDVTGSAYARTQPTAARLRADGLNNRALSRLDLGQGEESERIWAEALRVEPHHRPSVYNLGLRRWRSGRITDAALVAELEAAADGRADDAVHDHFTGLVRLESGDLPAARMLLSRAARIAPGAAEYRAAAERVAATTTGHTEVAIETSAGRLMAVTVTPDGRFAAATSCPDPSHDPRIVEVWARDGRRLCRVEAPIEGTIGTVVLEPLALSADGSTVACGVSGGWAYVWDVGTGRRRAAVPLTDDPSAVALSSDGGVVAVATEDCAVMTWDVAGGRPRHRLQRPDPYGRSGSFVDTALRFDAAAGAFRWTDSRGRVRSWELATGFLSGSYPVGMAAGQSGRRSVMLSADGATAVLTWDGGTEVWDLADARRRHTAPPPPVRPDGGAVDAAGRQALLGHQGVCLLWEPATRRVLRTLQTDATSSYPTALSADGATGVTGGPPGSVRLWSNLTARGPAAPWWYARPHSAMSLNTEAAAVRRALEATAAGSREPAATGAAVAVLRAARAVPGHRRDPELLDLWVRLGKLGHRVALLDAWPVRELTAGGFAAPAVATHYEDGENPVIVLTGQVAVTGDGRRAVTAGAKTADVWDTRAGAVRTTIDVRPYEITAIACDDAGAMVLTASRDGVLGVWDPETGRCRHALPGAGDIVQSIVISPDGRLAVTRNQDGGLRLWDPVAGRRLDPPPGLRAPIRAALPAAHGEFVVVADAAGLHVWEPRTRRFRPDPDSTGGGRPLALSADDRLLLAREPNGRRLRVWDLDTGRTVSRLTGHPGPITAGRLSADGRTAVTADANGSLRVWDTDSGRCRHVLPGHPGHADATAEEEAPRAPDDEVIRTVLQTTRVSARYPLDTRSAKVHLVAGDRFAVSTGPDGVVRTWDLHAGRELIGLGRGQSVAAGRAERFVLVRDGDTARLWELDWDFDFPATGAAQTREQR</sequence>
<dbReference type="InterPro" id="IPR001680">
    <property type="entry name" value="WD40_rpt"/>
</dbReference>
<feature type="repeat" description="WD" evidence="3">
    <location>
        <begin position="918"/>
        <end position="950"/>
    </location>
</feature>
<dbReference type="PANTHER" id="PTHR22847:SF637">
    <property type="entry name" value="WD REPEAT DOMAIN 5B"/>
    <property type="match status" value="1"/>
</dbReference>
<proteinExistence type="predicted"/>
<dbReference type="Gene3D" id="1.25.40.10">
    <property type="entry name" value="Tetratricopeptide repeat domain"/>
    <property type="match status" value="1"/>
</dbReference>
<dbReference type="PROSITE" id="PS50082">
    <property type="entry name" value="WD_REPEATS_2"/>
    <property type="match status" value="3"/>
</dbReference>
<evidence type="ECO:0000313" key="5">
    <source>
        <dbReference type="EMBL" id="BAL87987.1"/>
    </source>
</evidence>
<dbReference type="PROSITE" id="PS00678">
    <property type="entry name" value="WD_REPEATS_1"/>
    <property type="match status" value="1"/>
</dbReference>
<dbReference type="EMBL" id="AP012319">
    <property type="protein sequence ID" value="BAL87987.1"/>
    <property type="molecule type" value="Genomic_DNA"/>
</dbReference>
<dbReference type="AlphaFoldDB" id="I0H4Q0"/>
<evidence type="ECO:0000313" key="6">
    <source>
        <dbReference type="Proteomes" id="UP000007882"/>
    </source>
</evidence>
<organism evidence="5 6">
    <name type="scientific">Actinoplanes missouriensis (strain ATCC 14538 / DSM 43046 / CBS 188.64 / JCM 3121 / NBRC 102363 / NCIMB 12654 / NRRL B-3342 / UNCC 431)</name>
    <dbReference type="NCBI Taxonomy" id="512565"/>
    <lineage>
        <taxon>Bacteria</taxon>
        <taxon>Bacillati</taxon>
        <taxon>Actinomycetota</taxon>
        <taxon>Actinomycetes</taxon>
        <taxon>Micromonosporales</taxon>
        <taxon>Micromonosporaceae</taxon>
        <taxon>Actinoplanes</taxon>
    </lineage>
</organism>
<dbReference type="InterPro" id="IPR011990">
    <property type="entry name" value="TPR-like_helical_dom_sf"/>
</dbReference>
<dbReference type="InterPro" id="IPR011009">
    <property type="entry name" value="Kinase-like_dom_sf"/>
</dbReference>
<reference evidence="5 6" key="1">
    <citation type="submission" date="2012-02" db="EMBL/GenBank/DDBJ databases">
        <title>Complete genome sequence of Actinoplanes missouriensis 431 (= NBRC 102363).</title>
        <authorList>
            <person name="Ohnishi Y."/>
            <person name="Ishikawa J."/>
            <person name="Sekine M."/>
            <person name="Hosoyama A."/>
            <person name="Harada T."/>
            <person name="Narita H."/>
            <person name="Hata T."/>
            <person name="Konno Y."/>
            <person name="Tutikane K."/>
            <person name="Fujita N."/>
            <person name="Horinouchi S."/>
            <person name="Hayakawa M."/>
        </authorList>
    </citation>
    <scope>NUCLEOTIDE SEQUENCE [LARGE SCALE GENOMIC DNA]</scope>
    <source>
        <strain evidence="6">ATCC 14538 / DSM 43046 / CBS 188.64 / JCM 3121 / NBRC 102363 / NCIMB 12654 / NRRL B-3342 / UNCC 431</strain>
    </source>
</reference>
<dbReference type="PROSITE" id="PS50294">
    <property type="entry name" value="WD_REPEATS_REGION"/>
    <property type="match status" value="2"/>
</dbReference>
<accession>I0H4Q0</accession>
<feature type="domain" description="Protein kinase" evidence="4">
    <location>
        <begin position="5"/>
        <end position="273"/>
    </location>
</feature>
<dbReference type="InterPro" id="IPR000719">
    <property type="entry name" value="Prot_kinase_dom"/>
</dbReference>
<dbReference type="Gene3D" id="1.10.510.10">
    <property type="entry name" value="Transferase(Phosphotransferase) domain 1"/>
    <property type="match status" value="1"/>
</dbReference>
<dbReference type="HOGENOM" id="CLU_005857_0_0_11"/>
<evidence type="ECO:0000256" key="3">
    <source>
        <dbReference type="PROSITE-ProRule" id="PRU00221"/>
    </source>
</evidence>
<dbReference type="PANTHER" id="PTHR22847">
    <property type="entry name" value="WD40 REPEAT PROTEIN"/>
    <property type="match status" value="1"/>
</dbReference>
<dbReference type="InterPro" id="IPR019775">
    <property type="entry name" value="WD40_repeat_CS"/>
</dbReference>
<keyword evidence="5" id="KW-0808">Transferase</keyword>
<dbReference type="CDD" id="cd14014">
    <property type="entry name" value="STKc_PknB_like"/>
    <property type="match status" value="1"/>
</dbReference>
<name>I0H4Q0_ACTM4</name>
<dbReference type="SMART" id="SM00220">
    <property type="entry name" value="S_TKc"/>
    <property type="match status" value="1"/>
</dbReference>
<keyword evidence="6" id="KW-1185">Reference proteome</keyword>
<feature type="repeat" description="WD" evidence="3">
    <location>
        <begin position="1043"/>
        <end position="1084"/>
    </location>
</feature>
<keyword evidence="5" id="KW-0418">Kinase</keyword>
<dbReference type="Pfam" id="PF00400">
    <property type="entry name" value="WD40"/>
    <property type="match status" value="3"/>
</dbReference>
<keyword evidence="1 3" id="KW-0853">WD repeat</keyword>
<dbReference type="Proteomes" id="UP000007882">
    <property type="component" value="Chromosome"/>
</dbReference>
<dbReference type="SUPFAM" id="SSF50969">
    <property type="entry name" value="YVTN repeat-like/Quinoprotein amine dehydrogenase"/>
    <property type="match status" value="1"/>
</dbReference>
<dbReference type="SUPFAM" id="SSF56112">
    <property type="entry name" value="Protein kinase-like (PK-like)"/>
    <property type="match status" value="1"/>
</dbReference>
<dbReference type="eggNOG" id="COG2319">
    <property type="taxonomic scope" value="Bacteria"/>
</dbReference>
<dbReference type="SUPFAM" id="SSF48452">
    <property type="entry name" value="TPR-like"/>
    <property type="match status" value="1"/>
</dbReference>
<feature type="repeat" description="WD" evidence="3">
    <location>
        <begin position="876"/>
        <end position="917"/>
    </location>
</feature>
<dbReference type="eggNOG" id="COG0515">
    <property type="taxonomic scope" value="Bacteria"/>
</dbReference>
<dbReference type="KEGG" id="ams:AMIS_27670"/>
<dbReference type="SUPFAM" id="SSF50998">
    <property type="entry name" value="Quinoprotein alcohol dehydrogenase-like"/>
    <property type="match status" value="1"/>
</dbReference>
<dbReference type="Gene3D" id="2.130.10.10">
    <property type="entry name" value="YVTN repeat-like/Quinoprotein amine dehydrogenase"/>
    <property type="match status" value="4"/>
</dbReference>
<keyword evidence="2" id="KW-0677">Repeat</keyword>
<gene>
    <name evidence="5" type="ordered locus">AMIS_27670</name>
</gene>
<dbReference type="GO" id="GO:0004674">
    <property type="term" value="F:protein serine/threonine kinase activity"/>
    <property type="evidence" value="ECO:0007669"/>
    <property type="project" value="UniProtKB-KW"/>
</dbReference>
<dbReference type="STRING" id="512565.AMIS_27670"/>
<keyword evidence="5" id="KW-0723">Serine/threonine-protein kinase</keyword>
<dbReference type="InterPro" id="IPR015943">
    <property type="entry name" value="WD40/YVTN_repeat-like_dom_sf"/>
</dbReference>
<dbReference type="SMART" id="SM00320">
    <property type="entry name" value="WD40"/>
    <property type="match status" value="6"/>
</dbReference>
<protein>
    <submittedName>
        <fullName evidence="5">Putative serine/threonine protein kinase</fullName>
    </submittedName>
</protein>
<dbReference type="Pfam" id="PF00069">
    <property type="entry name" value="Pkinase"/>
    <property type="match status" value="1"/>
</dbReference>
<dbReference type="InterPro" id="IPR011044">
    <property type="entry name" value="Quino_amine_DH_bsu"/>
</dbReference>
<evidence type="ECO:0000259" key="4">
    <source>
        <dbReference type="PROSITE" id="PS50011"/>
    </source>
</evidence>
<dbReference type="InterPro" id="IPR011047">
    <property type="entry name" value="Quinoprotein_ADH-like_sf"/>
</dbReference>